<gene>
    <name evidence="2" type="ORF">TGDOM2_267030C</name>
</gene>
<feature type="region of interest" description="Disordered" evidence="1">
    <location>
        <begin position="34"/>
        <end position="140"/>
    </location>
</feature>
<name>A0A086K2W7_TOXGO</name>
<reference evidence="2 3" key="1">
    <citation type="submission" date="2014-02" db="EMBL/GenBank/DDBJ databases">
        <authorList>
            <person name="Sibley D."/>
            <person name="Venepally P."/>
            <person name="Karamycheva S."/>
            <person name="Hadjithomas M."/>
            <person name="Khan A."/>
            <person name="Brunk B."/>
            <person name="Roos D."/>
            <person name="Caler E."/>
            <person name="Lorenzi H."/>
        </authorList>
    </citation>
    <scope>NUCLEOTIDE SEQUENCE [LARGE SCALE GENOMIC DNA]</scope>
    <source>
        <strain evidence="2 3">GAB2-2007-GAL-DOM2</strain>
    </source>
</reference>
<feature type="compositionally biased region" description="Acidic residues" evidence="1">
    <location>
        <begin position="203"/>
        <end position="212"/>
    </location>
</feature>
<comment type="caution">
    <text evidence="2">The sequence shown here is derived from an EMBL/GenBank/DDBJ whole genome shotgun (WGS) entry which is preliminary data.</text>
</comment>
<dbReference type="Gene3D" id="1.10.1520.10">
    <property type="entry name" value="Ribonuclease III domain"/>
    <property type="match status" value="1"/>
</dbReference>
<dbReference type="VEuPathDB" id="ToxoDB:TGDOM2_267030C"/>
<protein>
    <submittedName>
        <fullName evidence="2">Ribonuclease type III Dicer</fullName>
    </submittedName>
</protein>
<dbReference type="GO" id="GO:0006396">
    <property type="term" value="P:RNA processing"/>
    <property type="evidence" value="ECO:0007669"/>
    <property type="project" value="InterPro"/>
</dbReference>
<dbReference type="EMBL" id="AHZU02000902">
    <property type="protein sequence ID" value="KFG38735.1"/>
    <property type="molecule type" value="Genomic_DNA"/>
</dbReference>
<evidence type="ECO:0000256" key="1">
    <source>
        <dbReference type="SAM" id="MobiDB-lite"/>
    </source>
</evidence>
<feature type="region of interest" description="Disordered" evidence="1">
    <location>
        <begin position="190"/>
        <end position="212"/>
    </location>
</feature>
<feature type="compositionally biased region" description="Basic and acidic residues" evidence="1">
    <location>
        <begin position="95"/>
        <end position="131"/>
    </location>
</feature>
<evidence type="ECO:0000313" key="3">
    <source>
        <dbReference type="Proteomes" id="UP000028837"/>
    </source>
</evidence>
<feature type="compositionally biased region" description="Basic and acidic residues" evidence="1">
    <location>
        <begin position="72"/>
        <end position="83"/>
    </location>
</feature>
<organism evidence="2 3">
    <name type="scientific">Toxoplasma gondii GAB2-2007-GAL-DOM2</name>
    <dbReference type="NCBI Taxonomy" id="1130820"/>
    <lineage>
        <taxon>Eukaryota</taxon>
        <taxon>Sar</taxon>
        <taxon>Alveolata</taxon>
        <taxon>Apicomplexa</taxon>
        <taxon>Conoidasida</taxon>
        <taxon>Coccidia</taxon>
        <taxon>Eucoccidiorida</taxon>
        <taxon>Eimeriorina</taxon>
        <taxon>Sarcocystidae</taxon>
        <taxon>Toxoplasma</taxon>
    </lineage>
</organism>
<feature type="compositionally biased region" description="Acidic residues" evidence="1">
    <location>
        <begin position="61"/>
        <end position="71"/>
    </location>
</feature>
<accession>A0A086K2W7</accession>
<proteinExistence type="predicted"/>
<dbReference type="InterPro" id="IPR036389">
    <property type="entry name" value="RNase_III_sf"/>
</dbReference>
<evidence type="ECO:0000313" key="2">
    <source>
        <dbReference type="EMBL" id="KFG38735.1"/>
    </source>
</evidence>
<dbReference type="AlphaFoldDB" id="A0A086K2W7"/>
<feature type="compositionally biased region" description="Basic and acidic residues" evidence="1">
    <location>
        <begin position="47"/>
        <end position="60"/>
    </location>
</feature>
<sequence>MEKLRGLARDVASQEAARDFEVCAEEFIWKKRREAPRRLRRTAQGCAEKELRAGGAKSREEEESEEEEEESGEGREGGDERPKGGKTVRGQEALGKAENREDGKGEKEEKEEKEAKEEKEEKEEKEGRGNEARTPSAWAHTKSVADVYEALGAVSFISAGYDVQAVWRAIRGDFESCAAQVEKFLAQVVSSSGAEDPGLDTGGGEEEEEDEK</sequence>
<dbReference type="OrthoDB" id="286154at2759"/>
<dbReference type="Proteomes" id="UP000028837">
    <property type="component" value="Unassembled WGS sequence"/>
</dbReference>
<dbReference type="GO" id="GO:0004525">
    <property type="term" value="F:ribonuclease III activity"/>
    <property type="evidence" value="ECO:0007669"/>
    <property type="project" value="InterPro"/>
</dbReference>